<keyword evidence="3 5" id="KW-1133">Transmembrane helix</keyword>
<accession>A0A1X7UQK3</accession>
<protein>
    <recommendedName>
        <fullName evidence="7">G-protein coupled receptors family 2 profile 2 domain-containing protein</fullName>
    </recommendedName>
</protein>
<feature type="transmembrane region" description="Helical" evidence="5">
    <location>
        <begin position="100"/>
        <end position="120"/>
    </location>
</feature>
<feature type="transmembrane region" description="Helical" evidence="5">
    <location>
        <begin position="182"/>
        <end position="205"/>
    </location>
</feature>
<dbReference type="eggNOG" id="ENOG502QTGV">
    <property type="taxonomic scope" value="Eukaryota"/>
</dbReference>
<reference evidence="6" key="1">
    <citation type="submission" date="2017-05" db="UniProtKB">
        <authorList>
            <consortium name="EnsemblMetazoa"/>
        </authorList>
    </citation>
    <scope>IDENTIFICATION</scope>
</reference>
<dbReference type="OrthoDB" id="100006at2759"/>
<evidence type="ECO:0008006" key="7">
    <source>
        <dbReference type="Google" id="ProtNLM"/>
    </source>
</evidence>
<dbReference type="GO" id="GO:0005886">
    <property type="term" value="C:plasma membrane"/>
    <property type="evidence" value="ECO:0007669"/>
    <property type="project" value="TreeGrafter"/>
</dbReference>
<dbReference type="GO" id="GO:0004930">
    <property type="term" value="F:G protein-coupled receptor activity"/>
    <property type="evidence" value="ECO:0007669"/>
    <property type="project" value="TreeGrafter"/>
</dbReference>
<dbReference type="InParanoid" id="A0A1X7UQK3"/>
<dbReference type="AlphaFoldDB" id="A0A1X7UQK3"/>
<name>A0A1X7UQK3_AMPQE</name>
<evidence type="ECO:0000256" key="1">
    <source>
        <dbReference type="ARBA" id="ARBA00004141"/>
    </source>
</evidence>
<dbReference type="PANTHER" id="PTHR23112">
    <property type="entry name" value="G PROTEIN-COUPLED RECEPTOR 157-RELATED"/>
    <property type="match status" value="1"/>
</dbReference>
<dbReference type="Gene3D" id="1.20.1070.10">
    <property type="entry name" value="Rhodopsin 7-helix transmembrane proteins"/>
    <property type="match status" value="1"/>
</dbReference>
<keyword evidence="4 5" id="KW-0472">Membrane</keyword>
<feature type="transmembrane region" description="Helical" evidence="5">
    <location>
        <begin position="24"/>
        <end position="48"/>
    </location>
</feature>
<evidence type="ECO:0000256" key="2">
    <source>
        <dbReference type="ARBA" id="ARBA00022692"/>
    </source>
</evidence>
<dbReference type="PANTHER" id="PTHR23112:SF43">
    <property type="entry name" value="CYCLIC AMP RECEPTOR-LIKE PROTEIN A"/>
    <property type="match status" value="1"/>
</dbReference>
<organism evidence="6">
    <name type="scientific">Amphimedon queenslandica</name>
    <name type="common">Sponge</name>
    <dbReference type="NCBI Taxonomy" id="400682"/>
    <lineage>
        <taxon>Eukaryota</taxon>
        <taxon>Metazoa</taxon>
        <taxon>Porifera</taxon>
        <taxon>Demospongiae</taxon>
        <taxon>Heteroscleromorpha</taxon>
        <taxon>Haplosclerida</taxon>
        <taxon>Niphatidae</taxon>
        <taxon>Amphimedon</taxon>
    </lineage>
</organism>
<evidence type="ECO:0000313" key="6">
    <source>
        <dbReference type="EnsemblMetazoa" id="Aqu2.1.29677_001"/>
    </source>
</evidence>
<feature type="transmembrane region" description="Helical" evidence="5">
    <location>
        <begin position="238"/>
        <end position="256"/>
    </location>
</feature>
<feature type="transmembrane region" description="Helical" evidence="5">
    <location>
        <begin position="268"/>
        <end position="289"/>
    </location>
</feature>
<proteinExistence type="predicted"/>
<feature type="transmembrane region" description="Helical" evidence="5">
    <location>
        <begin position="60"/>
        <end position="80"/>
    </location>
</feature>
<evidence type="ECO:0000256" key="4">
    <source>
        <dbReference type="ARBA" id="ARBA00023136"/>
    </source>
</evidence>
<feature type="transmembrane region" description="Helical" evidence="5">
    <location>
        <begin position="132"/>
        <end position="150"/>
    </location>
</feature>
<comment type="subcellular location">
    <subcellularLocation>
        <location evidence="1">Membrane</location>
        <topology evidence="1">Multi-pass membrane protein</topology>
    </subcellularLocation>
</comment>
<keyword evidence="2 5" id="KW-0812">Transmembrane</keyword>
<sequence length="345" mass="38932">MSNDTFNSSNVSCEGLFDSKQLQILGITQAVASLVSLCSCVFILFIMLIFKKYLYQTQRLIIYLTISVMLVCTTFVIRGFGYSLINNTAFCAGIGFAGQYSGGCILGSVTCIIINIFVLAVLKKENWNLEPLYVLGIFVVPATIDWLPFISNAYGPTREWCWIRNLNFDTCDIFVYGLVLQYVLWFVPSISVCVIGGIVYIISLVSIERQKRAYKALVDPGAMHLHTAAINEIRQYRWYPLLYLIVNLIVFSVRIASEADSGVDTFPLWVLSGIIQGLQGGFIAALFSFDKDTRKRLTWANIKNSIKYNVLRVEDTVEYPAQDIDDNQSLTDSYRKVTESVKFED</sequence>
<dbReference type="EnsemblMetazoa" id="Aqu2.1.29677_001">
    <property type="protein sequence ID" value="Aqu2.1.29677_001"/>
    <property type="gene ID" value="Aqu2.1.29677"/>
</dbReference>
<evidence type="ECO:0000256" key="5">
    <source>
        <dbReference type="SAM" id="Phobius"/>
    </source>
</evidence>
<dbReference type="GO" id="GO:0007189">
    <property type="term" value="P:adenylate cyclase-activating G protein-coupled receptor signaling pathway"/>
    <property type="evidence" value="ECO:0007669"/>
    <property type="project" value="TreeGrafter"/>
</dbReference>
<evidence type="ECO:0000256" key="3">
    <source>
        <dbReference type="ARBA" id="ARBA00022989"/>
    </source>
</evidence>